<keyword evidence="6" id="KW-0472">Membrane</keyword>
<keyword evidence="2" id="KW-0201">Cytochrome c-type biogenesis</keyword>
<dbReference type="Pfam" id="PF00578">
    <property type="entry name" value="AhpC-TSA"/>
    <property type="match status" value="1"/>
</dbReference>
<keyword evidence="6" id="KW-1133">Transmembrane helix</keyword>
<sequence>MRRYPTYKRVTSAITLILAAIWFGYVLLWPNTNATAGSGVPVGGPAPDFELKTVEGETYRLSDLKGKAVMLNFFATWCTYCKAEMPVLQEAYEKYRDQGFLILAIDLDESDLAITTFRDQYGLTFPIVVDRGSNVSQRYQIVPLPTSYFVDRSGIVRAKWTGAIDKAQMEALLKQIL</sequence>
<evidence type="ECO:0000313" key="8">
    <source>
        <dbReference type="EMBL" id="MBP2020175.1"/>
    </source>
</evidence>
<dbReference type="Proteomes" id="UP001519289">
    <property type="component" value="Unassembled WGS sequence"/>
</dbReference>
<dbReference type="SUPFAM" id="SSF52833">
    <property type="entry name" value="Thioredoxin-like"/>
    <property type="match status" value="1"/>
</dbReference>
<reference evidence="8 9" key="1">
    <citation type="submission" date="2021-03" db="EMBL/GenBank/DDBJ databases">
        <title>Genomic Encyclopedia of Type Strains, Phase IV (KMG-IV): sequencing the most valuable type-strain genomes for metagenomic binning, comparative biology and taxonomic classification.</title>
        <authorList>
            <person name="Goeker M."/>
        </authorList>
    </citation>
    <scope>NUCLEOTIDE SEQUENCE [LARGE SCALE GENOMIC DNA]</scope>
    <source>
        <strain evidence="8 9">DSM 27138</strain>
    </source>
</reference>
<dbReference type="InterPro" id="IPR000866">
    <property type="entry name" value="AhpC/TSA"/>
</dbReference>
<protein>
    <submittedName>
        <fullName evidence="8">Peroxiredoxin</fullName>
    </submittedName>
</protein>
<evidence type="ECO:0000256" key="5">
    <source>
        <dbReference type="ARBA" id="ARBA00023284"/>
    </source>
</evidence>
<keyword evidence="9" id="KW-1185">Reference proteome</keyword>
<dbReference type="CDD" id="cd02966">
    <property type="entry name" value="TlpA_like_family"/>
    <property type="match status" value="1"/>
</dbReference>
<keyword evidence="4" id="KW-1015">Disulfide bond</keyword>
<comment type="caution">
    <text evidence="8">The sequence shown here is derived from an EMBL/GenBank/DDBJ whole genome shotgun (WGS) entry which is preliminary data.</text>
</comment>
<dbReference type="PROSITE" id="PS00194">
    <property type="entry name" value="THIOREDOXIN_1"/>
    <property type="match status" value="1"/>
</dbReference>
<dbReference type="PROSITE" id="PS51352">
    <property type="entry name" value="THIOREDOXIN_2"/>
    <property type="match status" value="1"/>
</dbReference>
<evidence type="ECO:0000256" key="4">
    <source>
        <dbReference type="ARBA" id="ARBA00023157"/>
    </source>
</evidence>
<proteinExistence type="predicted"/>
<feature type="domain" description="Thioredoxin" evidence="7">
    <location>
        <begin position="40"/>
        <end position="177"/>
    </location>
</feature>
<evidence type="ECO:0000256" key="3">
    <source>
        <dbReference type="ARBA" id="ARBA00022968"/>
    </source>
</evidence>
<evidence type="ECO:0000313" key="9">
    <source>
        <dbReference type="Proteomes" id="UP001519289"/>
    </source>
</evidence>
<keyword evidence="3" id="KW-0735">Signal-anchor</keyword>
<comment type="subcellular location">
    <subcellularLocation>
        <location evidence="1">Cell envelope</location>
    </subcellularLocation>
</comment>
<feature type="transmembrane region" description="Helical" evidence="6">
    <location>
        <begin position="12"/>
        <end position="29"/>
    </location>
</feature>
<dbReference type="EMBL" id="JAGGLG010000054">
    <property type="protein sequence ID" value="MBP2020175.1"/>
    <property type="molecule type" value="Genomic_DNA"/>
</dbReference>
<name>A0ABS4JYW2_9FIRM</name>
<dbReference type="InterPro" id="IPR036249">
    <property type="entry name" value="Thioredoxin-like_sf"/>
</dbReference>
<dbReference type="InterPro" id="IPR017937">
    <property type="entry name" value="Thioredoxin_CS"/>
</dbReference>
<dbReference type="Gene3D" id="3.40.30.10">
    <property type="entry name" value="Glutaredoxin"/>
    <property type="match status" value="1"/>
</dbReference>
<keyword evidence="6" id="KW-0812">Transmembrane</keyword>
<dbReference type="InterPro" id="IPR013766">
    <property type="entry name" value="Thioredoxin_domain"/>
</dbReference>
<dbReference type="PANTHER" id="PTHR42852:SF6">
    <property type="entry name" value="THIOL:DISULFIDE INTERCHANGE PROTEIN DSBE"/>
    <property type="match status" value="1"/>
</dbReference>
<dbReference type="PANTHER" id="PTHR42852">
    <property type="entry name" value="THIOL:DISULFIDE INTERCHANGE PROTEIN DSBE"/>
    <property type="match status" value="1"/>
</dbReference>
<evidence type="ECO:0000259" key="7">
    <source>
        <dbReference type="PROSITE" id="PS51352"/>
    </source>
</evidence>
<organism evidence="8 9">
    <name type="scientific">Symbiobacterium terraclitae</name>
    <dbReference type="NCBI Taxonomy" id="557451"/>
    <lineage>
        <taxon>Bacteria</taxon>
        <taxon>Bacillati</taxon>
        <taxon>Bacillota</taxon>
        <taxon>Clostridia</taxon>
        <taxon>Eubacteriales</taxon>
        <taxon>Symbiobacteriaceae</taxon>
        <taxon>Symbiobacterium</taxon>
    </lineage>
</organism>
<dbReference type="InterPro" id="IPR050553">
    <property type="entry name" value="Thioredoxin_ResA/DsbE_sf"/>
</dbReference>
<gene>
    <name evidence="8" type="ORF">J2Z79_003631</name>
</gene>
<accession>A0ABS4JYW2</accession>
<evidence type="ECO:0000256" key="6">
    <source>
        <dbReference type="SAM" id="Phobius"/>
    </source>
</evidence>
<dbReference type="RefSeq" id="WP_209468272.1">
    <property type="nucleotide sequence ID" value="NZ_JAGGLG010000054.1"/>
</dbReference>
<evidence type="ECO:0000256" key="2">
    <source>
        <dbReference type="ARBA" id="ARBA00022748"/>
    </source>
</evidence>
<keyword evidence="5" id="KW-0676">Redox-active center</keyword>
<evidence type="ECO:0000256" key="1">
    <source>
        <dbReference type="ARBA" id="ARBA00004196"/>
    </source>
</evidence>